<keyword evidence="6" id="KW-1185">Reference proteome</keyword>
<keyword evidence="1" id="KW-0343">GTPase activation</keyword>
<dbReference type="Gene3D" id="3.80.10.10">
    <property type="entry name" value="Ribonuclease Inhibitor"/>
    <property type="match status" value="2"/>
</dbReference>
<comment type="caution">
    <text evidence="5">The sequence shown here is derived from an EMBL/GenBank/DDBJ whole genome shotgun (WGS) entry which is preliminary data.</text>
</comment>
<keyword evidence="3" id="KW-0677">Repeat</keyword>
<dbReference type="Proteomes" id="UP001597260">
    <property type="component" value="Unassembled WGS sequence"/>
</dbReference>
<evidence type="ECO:0000313" key="6">
    <source>
        <dbReference type="Proteomes" id="UP001597260"/>
    </source>
</evidence>
<dbReference type="Pfam" id="PF13516">
    <property type="entry name" value="LRR_6"/>
    <property type="match status" value="4"/>
</dbReference>
<dbReference type="RefSeq" id="WP_377574004.1">
    <property type="nucleotide sequence ID" value="NZ_JBHTMP010000041.1"/>
</dbReference>
<evidence type="ECO:0000256" key="4">
    <source>
        <dbReference type="SAM" id="MobiDB-lite"/>
    </source>
</evidence>
<dbReference type="PANTHER" id="PTHR24113:SF12">
    <property type="entry name" value="RAN GTPASE-ACTIVATING PROTEIN 1"/>
    <property type="match status" value="1"/>
</dbReference>
<dbReference type="InterPro" id="IPR032675">
    <property type="entry name" value="LRR_dom_sf"/>
</dbReference>
<accession>A0ABW3YIR5</accession>
<evidence type="ECO:0000256" key="3">
    <source>
        <dbReference type="ARBA" id="ARBA00022737"/>
    </source>
</evidence>
<feature type="region of interest" description="Disordered" evidence="4">
    <location>
        <begin position="359"/>
        <end position="385"/>
    </location>
</feature>
<protein>
    <submittedName>
        <fullName evidence="5">Gala protein</fullName>
    </submittedName>
</protein>
<keyword evidence="2" id="KW-0433">Leucine-rich repeat</keyword>
<dbReference type="SUPFAM" id="SSF52047">
    <property type="entry name" value="RNI-like"/>
    <property type="match status" value="1"/>
</dbReference>
<reference evidence="6" key="1">
    <citation type="journal article" date="2019" name="Int. J. Syst. Evol. Microbiol.">
        <title>The Global Catalogue of Microorganisms (GCM) 10K type strain sequencing project: providing services to taxonomists for standard genome sequencing and annotation.</title>
        <authorList>
            <consortium name="The Broad Institute Genomics Platform"/>
            <consortium name="The Broad Institute Genome Sequencing Center for Infectious Disease"/>
            <person name="Wu L."/>
            <person name="Ma J."/>
        </authorList>
    </citation>
    <scope>NUCLEOTIDE SEQUENCE [LARGE SCALE GENOMIC DNA]</scope>
    <source>
        <strain evidence="6">JCM 31037</strain>
    </source>
</reference>
<sequence>MVDGSDAIPTPVRCPAISHPETGLADPSDFVPLLTRLGDPAGVEQAEEFPRGTLQPDGRLDLCKQGVGPVMSSRLVHAAARSGHTRHLLLGTNGLGDEGLQAVAAALPPDHRIETLYLGCNRINAAGIDPLAERLAEDQVIRALWLKRNPIGDEGVLRLCSALARNRTLRTLDLVNVGVTVRGLTRLADTLAQRDVPLERLFLGGNGLGPEAVPALGALVREAGIHELYLAANHLGDSGAAALAEEATGLPMTLGLGGNGITPAGVRMLAARLTGWQSLDLARPPSARALGAHGNVVGDEGAAALAGALHGSKLRRLDLRRTEITGRGAKLLLQVLDGHPTLEYLGLSGGVPRRMRRQATATLQPADRPLTPPHPDLRAIASVYR</sequence>
<dbReference type="PANTHER" id="PTHR24113">
    <property type="entry name" value="RAN GTPASE-ACTIVATING PROTEIN 1"/>
    <property type="match status" value="1"/>
</dbReference>
<evidence type="ECO:0000256" key="1">
    <source>
        <dbReference type="ARBA" id="ARBA00022468"/>
    </source>
</evidence>
<organism evidence="5 6">
    <name type="scientific">Micromonospora sonneratiae</name>
    <dbReference type="NCBI Taxonomy" id="1184706"/>
    <lineage>
        <taxon>Bacteria</taxon>
        <taxon>Bacillati</taxon>
        <taxon>Actinomycetota</taxon>
        <taxon>Actinomycetes</taxon>
        <taxon>Micromonosporales</taxon>
        <taxon>Micromonosporaceae</taxon>
        <taxon>Micromonospora</taxon>
    </lineage>
</organism>
<dbReference type="InterPro" id="IPR001611">
    <property type="entry name" value="Leu-rich_rpt"/>
</dbReference>
<gene>
    <name evidence="5" type="ORF">ACFQ4H_23420</name>
</gene>
<evidence type="ECO:0000256" key="2">
    <source>
        <dbReference type="ARBA" id="ARBA00022614"/>
    </source>
</evidence>
<dbReference type="SMART" id="SM00368">
    <property type="entry name" value="LRR_RI"/>
    <property type="match status" value="8"/>
</dbReference>
<name>A0ABW3YIR5_9ACTN</name>
<evidence type="ECO:0000313" key="5">
    <source>
        <dbReference type="EMBL" id="MFD1324040.1"/>
    </source>
</evidence>
<dbReference type="EMBL" id="JBHTMP010000041">
    <property type="protein sequence ID" value="MFD1324040.1"/>
    <property type="molecule type" value="Genomic_DNA"/>
</dbReference>
<dbReference type="InterPro" id="IPR027038">
    <property type="entry name" value="RanGap"/>
</dbReference>
<proteinExistence type="predicted"/>